<organism evidence="2">
    <name type="scientific">marine sediment metagenome</name>
    <dbReference type="NCBI Taxonomy" id="412755"/>
    <lineage>
        <taxon>unclassified sequences</taxon>
        <taxon>metagenomes</taxon>
        <taxon>ecological metagenomes</taxon>
    </lineage>
</organism>
<dbReference type="AlphaFoldDB" id="A0A0F9U9D0"/>
<dbReference type="EMBL" id="LAZR01000785">
    <property type="protein sequence ID" value="KKN57851.1"/>
    <property type="molecule type" value="Genomic_DNA"/>
</dbReference>
<sequence length="279" mass="31735">MKSQPTRTAPDWRWTRAQRYCDLGRKPRSSCDHWVRRIYRFKKRHNRNDMLANANLERDYPDLYKAFTIYDNPADGTKWIIEAGVLAKMDAEFIANHLGIETSVAQVYEEVFFDVRWAIGVHQGWITSKVLMPSKRGLLKRDPDQMWKVLALDGGWDALMAFWRTGRFSPTVLDFYDSSIAAEQKKNALVAAKTTEINGFNAVEHLQLNLASERLKKEFGGASAGSTVASLDGLMDAIDIEVHKARAVLPQEEARLQLPPPEDLFVEARGEGDHDEKGK</sequence>
<feature type="region of interest" description="Disordered" evidence="1">
    <location>
        <begin position="259"/>
        <end position="279"/>
    </location>
</feature>
<evidence type="ECO:0000313" key="2">
    <source>
        <dbReference type="EMBL" id="KKN57851.1"/>
    </source>
</evidence>
<accession>A0A0F9U9D0</accession>
<protein>
    <submittedName>
        <fullName evidence="2">Uncharacterized protein</fullName>
    </submittedName>
</protein>
<name>A0A0F9U9D0_9ZZZZ</name>
<comment type="caution">
    <text evidence="2">The sequence shown here is derived from an EMBL/GenBank/DDBJ whole genome shotgun (WGS) entry which is preliminary data.</text>
</comment>
<feature type="compositionally biased region" description="Basic and acidic residues" evidence="1">
    <location>
        <begin position="266"/>
        <end position="279"/>
    </location>
</feature>
<gene>
    <name evidence="2" type="ORF">LCGC14_0557840</name>
</gene>
<proteinExistence type="predicted"/>
<reference evidence="2" key="1">
    <citation type="journal article" date="2015" name="Nature">
        <title>Complex archaea that bridge the gap between prokaryotes and eukaryotes.</title>
        <authorList>
            <person name="Spang A."/>
            <person name="Saw J.H."/>
            <person name="Jorgensen S.L."/>
            <person name="Zaremba-Niedzwiedzka K."/>
            <person name="Martijn J."/>
            <person name="Lind A.E."/>
            <person name="van Eijk R."/>
            <person name="Schleper C."/>
            <person name="Guy L."/>
            <person name="Ettema T.J."/>
        </authorList>
    </citation>
    <scope>NUCLEOTIDE SEQUENCE</scope>
</reference>
<evidence type="ECO:0000256" key="1">
    <source>
        <dbReference type="SAM" id="MobiDB-lite"/>
    </source>
</evidence>